<dbReference type="GO" id="GO:0003700">
    <property type="term" value="F:DNA-binding transcription factor activity"/>
    <property type="evidence" value="ECO:0007669"/>
    <property type="project" value="InterPro"/>
</dbReference>
<dbReference type="InterPro" id="IPR000835">
    <property type="entry name" value="HTH_MarR-typ"/>
</dbReference>
<proteinExistence type="predicted"/>
<dbReference type="InterPro" id="IPR036388">
    <property type="entry name" value="WH-like_DNA-bd_sf"/>
</dbReference>
<evidence type="ECO:0000313" key="2">
    <source>
        <dbReference type="EMBL" id="SDG65942.1"/>
    </source>
</evidence>
<dbReference type="Proteomes" id="UP000199009">
    <property type="component" value="Chromosome I"/>
</dbReference>
<keyword evidence="2" id="KW-0238">DNA-binding</keyword>
<dbReference type="EMBL" id="LT629692">
    <property type="protein sequence ID" value="SDG65942.1"/>
    <property type="molecule type" value="Genomic_DNA"/>
</dbReference>
<dbReference type="PANTHER" id="PTHR33164:SF106">
    <property type="entry name" value="TRANSCRIPTIONAL REGULATORY PROTEIN"/>
    <property type="match status" value="1"/>
</dbReference>
<dbReference type="PANTHER" id="PTHR33164">
    <property type="entry name" value="TRANSCRIPTIONAL REGULATOR, MARR FAMILY"/>
    <property type="match status" value="1"/>
</dbReference>
<dbReference type="Gene3D" id="1.10.10.10">
    <property type="entry name" value="Winged helix-like DNA-binding domain superfamily/Winged helix DNA-binding domain"/>
    <property type="match status" value="1"/>
</dbReference>
<dbReference type="SUPFAM" id="SSF46785">
    <property type="entry name" value="Winged helix' DNA-binding domain"/>
    <property type="match status" value="1"/>
</dbReference>
<sequence length="158" mass="17422">MPPKNATRAESIEHMSAVMREFMARAVLFQDAVARSGGNNSTDMQVVGLLMSEGPATPGELAERTGLTAGGSITAVIDRLELAGYVTRERDAADRRRVIVTARVETVMDRVGPIYGRVGARWAEYLDTLTDEQIRFAGELFARAAEINREEIEHLRET</sequence>
<dbReference type="SMART" id="SM00347">
    <property type="entry name" value="HTH_MARR"/>
    <property type="match status" value="1"/>
</dbReference>
<organism evidence="2 3">
    <name type="scientific">Microbacterium pygmaeum</name>
    <dbReference type="NCBI Taxonomy" id="370764"/>
    <lineage>
        <taxon>Bacteria</taxon>
        <taxon>Bacillati</taxon>
        <taxon>Actinomycetota</taxon>
        <taxon>Actinomycetes</taxon>
        <taxon>Micrococcales</taxon>
        <taxon>Microbacteriaceae</taxon>
        <taxon>Microbacterium</taxon>
    </lineage>
</organism>
<evidence type="ECO:0000313" key="3">
    <source>
        <dbReference type="Proteomes" id="UP000199009"/>
    </source>
</evidence>
<dbReference type="OrthoDB" id="162531at2"/>
<dbReference type="GO" id="GO:0006950">
    <property type="term" value="P:response to stress"/>
    <property type="evidence" value="ECO:0007669"/>
    <property type="project" value="TreeGrafter"/>
</dbReference>
<reference evidence="2 3" key="1">
    <citation type="submission" date="2016-10" db="EMBL/GenBank/DDBJ databases">
        <authorList>
            <person name="de Groot N.N."/>
        </authorList>
    </citation>
    <scope>NUCLEOTIDE SEQUENCE [LARGE SCALE GENOMIC DNA]</scope>
    <source>
        <strain evidence="2 3">DSM 23142</strain>
    </source>
</reference>
<dbReference type="STRING" id="370764.SAMN04489810_0922"/>
<protein>
    <submittedName>
        <fullName evidence="2">DNA-binding transcriptional regulator, MarR family</fullName>
    </submittedName>
</protein>
<feature type="domain" description="HTH marR-type" evidence="1">
    <location>
        <begin position="32"/>
        <end position="134"/>
    </location>
</feature>
<evidence type="ECO:0000259" key="1">
    <source>
        <dbReference type="SMART" id="SM00347"/>
    </source>
</evidence>
<dbReference type="AlphaFoldDB" id="A0A1G7W1N4"/>
<dbReference type="RefSeq" id="WP_091487054.1">
    <property type="nucleotide sequence ID" value="NZ_LT629692.1"/>
</dbReference>
<dbReference type="Pfam" id="PF12802">
    <property type="entry name" value="MarR_2"/>
    <property type="match status" value="1"/>
</dbReference>
<name>A0A1G7W1N4_9MICO</name>
<accession>A0A1G7W1N4</accession>
<dbReference type="InterPro" id="IPR036390">
    <property type="entry name" value="WH_DNA-bd_sf"/>
</dbReference>
<dbReference type="InterPro" id="IPR039422">
    <property type="entry name" value="MarR/SlyA-like"/>
</dbReference>
<dbReference type="GO" id="GO:0003677">
    <property type="term" value="F:DNA binding"/>
    <property type="evidence" value="ECO:0007669"/>
    <property type="project" value="UniProtKB-KW"/>
</dbReference>
<gene>
    <name evidence="2" type="ORF">SAMN04489810_0922</name>
</gene>
<keyword evidence="3" id="KW-1185">Reference proteome</keyword>